<reference evidence="1" key="1">
    <citation type="submission" date="2018-05" db="EMBL/GenBank/DDBJ databases">
        <authorList>
            <person name="Lanie J.A."/>
            <person name="Ng W.-L."/>
            <person name="Kazmierczak K.M."/>
            <person name="Andrzejewski T.M."/>
            <person name="Davidsen T.M."/>
            <person name="Wayne K.J."/>
            <person name="Tettelin H."/>
            <person name="Glass J.I."/>
            <person name="Rusch D."/>
            <person name="Podicherti R."/>
            <person name="Tsui H.-C.T."/>
            <person name="Winkler M.E."/>
        </authorList>
    </citation>
    <scope>NUCLEOTIDE SEQUENCE</scope>
</reference>
<dbReference type="EMBL" id="UINC01177788">
    <property type="protein sequence ID" value="SVD85605.1"/>
    <property type="molecule type" value="Genomic_DNA"/>
</dbReference>
<sequence length="43" mass="4818">MLAFLSIFKIIFHTRPDQKEQALNSWFMRPAGGGVSSNPPPET</sequence>
<proteinExistence type="predicted"/>
<evidence type="ECO:0000313" key="1">
    <source>
        <dbReference type="EMBL" id="SVD85605.1"/>
    </source>
</evidence>
<dbReference type="AlphaFoldDB" id="A0A382YRW2"/>
<gene>
    <name evidence="1" type="ORF">METZ01_LOCUS438459</name>
</gene>
<protein>
    <submittedName>
        <fullName evidence="1">Uncharacterized protein</fullName>
    </submittedName>
</protein>
<accession>A0A382YRW2</accession>
<name>A0A382YRW2_9ZZZZ</name>
<organism evidence="1">
    <name type="scientific">marine metagenome</name>
    <dbReference type="NCBI Taxonomy" id="408172"/>
    <lineage>
        <taxon>unclassified sequences</taxon>
        <taxon>metagenomes</taxon>
        <taxon>ecological metagenomes</taxon>
    </lineage>
</organism>